<evidence type="ECO:0000256" key="1">
    <source>
        <dbReference type="SAM" id="MobiDB-lite"/>
    </source>
</evidence>
<gene>
    <name evidence="3" type="ORF">BDY17DRAFT_314465</name>
</gene>
<dbReference type="OrthoDB" id="1204at2759"/>
<dbReference type="PANTHER" id="PTHR28258">
    <property type="entry name" value="VACUOLAR SEGREGATION PROTEIN 7"/>
    <property type="match status" value="1"/>
</dbReference>
<feature type="compositionally biased region" description="Polar residues" evidence="1">
    <location>
        <begin position="181"/>
        <end position="228"/>
    </location>
</feature>
<protein>
    <submittedName>
        <fullName evidence="3">Vacuolar segregation subunit 7-domain-containing protein</fullName>
    </submittedName>
</protein>
<dbReference type="GO" id="GO:1903778">
    <property type="term" value="P:protein localization to vacuolar membrane"/>
    <property type="evidence" value="ECO:0007669"/>
    <property type="project" value="TreeGrafter"/>
</dbReference>
<evidence type="ECO:0000313" key="3">
    <source>
        <dbReference type="EMBL" id="KAF2487364.1"/>
    </source>
</evidence>
<feature type="compositionally biased region" description="Polar residues" evidence="1">
    <location>
        <begin position="109"/>
        <end position="121"/>
    </location>
</feature>
<proteinExistence type="predicted"/>
<sequence>MTVETETVPSVPQSALNVGDRSGAGRGENSGSVRQKPSSEAIRPKKERKKTSSKARSINQSTASSKADIFEQRVANAVDEANSSDSEETFVYESNPPEPQRRARHHSRTPSVTSSHSTADAQRSAIRNLGDIMDDSRRVAGKRSMKFSNNAVNDPDSPDGKGGSVRSHTPRHFGRFGRGGSQQSMFDPDSPFTQASKLRSGQRSSRPNSPRSAQTGLLQQQKPSSLFSKKQDSSFDFDAEVGDDERTPLVGTVRGPRSPKFGATRRFQRSPSIDEYYGVRRRGRCGRYGGCILAVIVVVTVLIGTLGFLFMSNRPLYNVEILQITNVLASEQELMLDLWVAAVNPNALGITVTEMDMNVFARSKHVGSGSSYSDANSDLSLEPHVYKGGVDHGTDPPDDDDLERDGQTMLLGQIFHLDQALNFDASPFKRAAQNSSGELRLERPGNKTESGGSERWERVLQHPFQLTVRGLMKYQLPISSRLQTVAVRSSVLVTPDDQDGS</sequence>
<dbReference type="AlphaFoldDB" id="A0A6A6Q5W4"/>
<feature type="compositionally biased region" description="Polar residues" evidence="1">
    <location>
        <begin position="1"/>
        <end position="16"/>
    </location>
</feature>
<dbReference type="GO" id="GO:0010513">
    <property type="term" value="P:positive regulation of phosphatidylinositol biosynthetic process"/>
    <property type="evidence" value="ECO:0007669"/>
    <property type="project" value="TreeGrafter"/>
</dbReference>
<reference evidence="3" key="1">
    <citation type="journal article" date="2020" name="Stud. Mycol.">
        <title>101 Dothideomycetes genomes: a test case for predicting lifestyles and emergence of pathogens.</title>
        <authorList>
            <person name="Haridas S."/>
            <person name="Albert R."/>
            <person name="Binder M."/>
            <person name="Bloem J."/>
            <person name="Labutti K."/>
            <person name="Salamov A."/>
            <person name="Andreopoulos B."/>
            <person name="Baker S."/>
            <person name="Barry K."/>
            <person name="Bills G."/>
            <person name="Bluhm B."/>
            <person name="Cannon C."/>
            <person name="Castanera R."/>
            <person name="Culley D."/>
            <person name="Daum C."/>
            <person name="Ezra D."/>
            <person name="Gonzalez J."/>
            <person name="Henrissat B."/>
            <person name="Kuo A."/>
            <person name="Liang C."/>
            <person name="Lipzen A."/>
            <person name="Lutzoni F."/>
            <person name="Magnuson J."/>
            <person name="Mondo S."/>
            <person name="Nolan M."/>
            <person name="Ohm R."/>
            <person name="Pangilinan J."/>
            <person name="Park H.-J."/>
            <person name="Ramirez L."/>
            <person name="Alfaro M."/>
            <person name="Sun H."/>
            <person name="Tritt A."/>
            <person name="Yoshinaga Y."/>
            <person name="Zwiers L.-H."/>
            <person name="Turgeon B."/>
            <person name="Goodwin S."/>
            <person name="Spatafora J."/>
            <person name="Crous P."/>
            <person name="Grigoriev I."/>
        </authorList>
    </citation>
    <scope>NUCLEOTIDE SEQUENCE</scope>
    <source>
        <strain evidence="3">CBS 113389</strain>
    </source>
</reference>
<keyword evidence="2" id="KW-0472">Membrane</keyword>
<evidence type="ECO:0000256" key="2">
    <source>
        <dbReference type="SAM" id="Phobius"/>
    </source>
</evidence>
<feature type="compositionally biased region" description="Polar residues" evidence="1">
    <location>
        <begin position="54"/>
        <end position="65"/>
    </location>
</feature>
<dbReference type="EMBL" id="MU001631">
    <property type="protein sequence ID" value="KAF2487364.1"/>
    <property type="molecule type" value="Genomic_DNA"/>
</dbReference>
<dbReference type="GO" id="GO:0000329">
    <property type="term" value="C:fungal-type vacuole membrane"/>
    <property type="evidence" value="ECO:0007669"/>
    <property type="project" value="TreeGrafter"/>
</dbReference>
<dbReference type="InterPro" id="IPR024260">
    <property type="entry name" value="Vac7"/>
</dbReference>
<keyword evidence="2" id="KW-1133">Transmembrane helix</keyword>
<evidence type="ECO:0000313" key="4">
    <source>
        <dbReference type="Proteomes" id="UP000799767"/>
    </source>
</evidence>
<feature type="region of interest" description="Disordered" evidence="1">
    <location>
        <begin position="433"/>
        <end position="456"/>
    </location>
</feature>
<feature type="region of interest" description="Disordered" evidence="1">
    <location>
        <begin position="1"/>
        <end position="264"/>
    </location>
</feature>
<keyword evidence="4" id="KW-1185">Reference proteome</keyword>
<dbReference type="GO" id="GO:0000011">
    <property type="term" value="P:vacuole inheritance"/>
    <property type="evidence" value="ECO:0007669"/>
    <property type="project" value="TreeGrafter"/>
</dbReference>
<dbReference type="Proteomes" id="UP000799767">
    <property type="component" value="Unassembled WGS sequence"/>
</dbReference>
<feature type="compositionally biased region" description="Polar residues" evidence="1">
    <location>
        <begin position="29"/>
        <end position="38"/>
    </location>
</feature>
<accession>A0A6A6Q5W4</accession>
<keyword evidence="2" id="KW-0812">Transmembrane</keyword>
<feature type="compositionally biased region" description="Basic and acidic residues" evidence="1">
    <location>
        <begin position="439"/>
        <end position="456"/>
    </location>
</feature>
<dbReference type="Pfam" id="PF12751">
    <property type="entry name" value="Vac7"/>
    <property type="match status" value="1"/>
</dbReference>
<organism evidence="3 4">
    <name type="scientific">Neohortaea acidophila</name>
    <dbReference type="NCBI Taxonomy" id="245834"/>
    <lineage>
        <taxon>Eukaryota</taxon>
        <taxon>Fungi</taxon>
        <taxon>Dikarya</taxon>
        <taxon>Ascomycota</taxon>
        <taxon>Pezizomycotina</taxon>
        <taxon>Dothideomycetes</taxon>
        <taxon>Dothideomycetidae</taxon>
        <taxon>Mycosphaerellales</taxon>
        <taxon>Teratosphaeriaceae</taxon>
        <taxon>Neohortaea</taxon>
    </lineage>
</organism>
<dbReference type="PANTHER" id="PTHR28258:SF1">
    <property type="entry name" value="VACUOLAR SEGREGATION PROTEIN 7"/>
    <property type="match status" value="1"/>
</dbReference>
<feature type="transmembrane region" description="Helical" evidence="2">
    <location>
        <begin position="290"/>
        <end position="311"/>
    </location>
</feature>
<dbReference type="GeneID" id="54476821"/>
<dbReference type="RefSeq" id="XP_033593933.1">
    <property type="nucleotide sequence ID" value="XM_033735819.1"/>
</dbReference>
<name>A0A6A6Q5W4_9PEZI</name>
<dbReference type="GO" id="GO:0070772">
    <property type="term" value="C:PAS complex"/>
    <property type="evidence" value="ECO:0007669"/>
    <property type="project" value="TreeGrafter"/>
</dbReference>
<feature type="region of interest" description="Disordered" evidence="1">
    <location>
        <begin position="385"/>
        <end position="404"/>
    </location>
</feature>